<reference evidence="6 7" key="1">
    <citation type="submission" date="2020-12" db="EMBL/GenBank/DDBJ databases">
        <title>Concerted genomic and epigenomic changes stabilize Arabidopsis allopolyploids.</title>
        <authorList>
            <person name="Chen Z."/>
        </authorList>
    </citation>
    <scope>NUCLEOTIDE SEQUENCE [LARGE SCALE GENOMIC DNA]</scope>
    <source>
        <strain evidence="6">As9502</strain>
        <tissue evidence="6">Leaf</tissue>
    </source>
</reference>
<keyword evidence="2" id="KW-0862">Zinc</keyword>
<dbReference type="GO" id="GO:0003676">
    <property type="term" value="F:nucleic acid binding"/>
    <property type="evidence" value="ECO:0007669"/>
    <property type="project" value="InterPro"/>
</dbReference>
<dbReference type="PROSITE" id="PS50297">
    <property type="entry name" value="ANK_REP_REGION"/>
    <property type="match status" value="1"/>
</dbReference>
<feature type="compositionally biased region" description="Low complexity" evidence="3">
    <location>
        <begin position="1"/>
        <end position="13"/>
    </location>
</feature>
<feature type="region of interest" description="Disordered" evidence="3">
    <location>
        <begin position="1"/>
        <end position="24"/>
    </location>
</feature>
<organism evidence="6 7">
    <name type="scientific">Arabidopsis suecica</name>
    <name type="common">Swedish thale-cress</name>
    <name type="synonym">Cardaminopsis suecica</name>
    <dbReference type="NCBI Taxonomy" id="45249"/>
    <lineage>
        <taxon>Eukaryota</taxon>
        <taxon>Viridiplantae</taxon>
        <taxon>Streptophyta</taxon>
        <taxon>Embryophyta</taxon>
        <taxon>Tracheophyta</taxon>
        <taxon>Spermatophyta</taxon>
        <taxon>Magnoliopsida</taxon>
        <taxon>eudicotyledons</taxon>
        <taxon>Gunneridae</taxon>
        <taxon>Pentapetalae</taxon>
        <taxon>rosids</taxon>
        <taxon>malvids</taxon>
        <taxon>Brassicales</taxon>
        <taxon>Brassicaceae</taxon>
        <taxon>Camelineae</taxon>
        <taxon>Arabidopsis</taxon>
    </lineage>
</organism>
<dbReference type="Pfam" id="PF14244">
    <property type="entry name" value="Retrotran_gag_3"/>
    <property type="match status" value="1"/>
</dbReference>
<dbReference type="OrthoDB" id="5544992at2759"/>
<dbReference type="Proteomes" id="UP000694251">
    <property type="component" value="Chromosome 4"/>
</dbReference>
<keyword evidence="4" id="KW-0812">Transmembrane</keyword>
<feature type="transmembrane region" description="Helical" evidence="4">
    <location>
        <begin position="1708"/>
        <end position="1728"/>
    </location>
</feature>
<feature type="region of interest" description="Disordered" evidence="3">
    <location>
        <begin position="454"/>
        <end position="507"/>
    </location>
</feature>
<name>A0A8T2E7N2_ARASU</name>
<keyword evidence="2" id="KW-0863">Zinc-finger</keyword>
<feature type="compositionally biased region" description="Low complexity" evidence="3">
    <location>
        <begin position="472"/>
        <end position="485"/>
    </location>
</feature>
<feature type="domain" description="CCHC-type" evidence="5">
    <location>
        <begin position="293"/>
        <end position="306"/>
    </location>
</feature>
<feature type="transmembrane region" description="Helical" evidence="4">
    <location>
        <begin position="1675"/>
        <end position="1701"/>
    </location>
</feature>
<dbReference type="InterPro" id="IPR002110">
    <property type="entry name" value="Ankyrin_rpt"/>
</dbReference>
<evidence type="ECO:0000256" key="1">
    <source>
        <dbReference type="PROSITE-ProRule" id="PRU00023"/>
    </source>
</evidence>
<dbReference type="InterPro" id="IPR026961">
    <property type="entry name" value="PGG_dom"/>
</dbReference>
<dbReference type="Pfam" id="PF13962">
    <property type="entry name" value="PGG"/>
    <property type="match status" value="1"/>
</dbReference>
<accession>A0A8T2E7N2</accession>
<dbReference type="EMBL" id="JAEFBJ010000004">
    <property type="protein sequence ID" value="KAG7620047.1"/>
    <property type="molecule type" value="Genomic_DNA"/>
</dbReference>
<keyword evidence="4" id="KW-1133">Transmembrane helix</keyword>
<keyword evidence="4" id="KW-0472">Membrane</keyword>
<comment type="caution">
    <text evidence="6">The sequence shown here is derived from an EMBL/GenBank/DDBJ whole genome shotgun (WGS) entry which is preliminary data.</text>
</comment>
<gene>
    <name evidence="6" type="ORF">ISN44_As04g010640</name>
</gene>
<evidence type="ECO:0000256" key="2">
    <source>
        <dbReference type="PROSITE-ProRule" id="PRU00047"/>
    </source>
</evidence>
<keyword evidence="1" id="KW-0040">ANK repeat</keyword>
<evidence type="ECO:0000256" key="3">
    <source>
        <dbReference type="SAM" id="MobiDB-lite"/>
    </source>
</evidence>
<dbReference type="PROSITE" id="PS50088">
    <property type="entry name" value="ANK_REPEAT"/>
    <property type="match status" value="1"/>
</dbReference>
<dbReference type="InterPro" id="IPR001878">
    <property type="entry name" value="Znf_CCHC"/>
</dbReference>
<feature type="compositionally biased region" description="Polar residues" evidence="3">
    <location>
        <begin position="491"/>
        <end position="507"/>
    </location>
</feature>
<evidence type="ECO:0000256" key="4">
    <source>
        <dbReference type="SAM" id="Phobius"/>
    </source>
</evidence>
<sequence length="1785" mass="198697">MGSMNNPLNSSSLRPPPTSVPEQSRYQADQYENPHHLHTSDHAGLVLVSNRLNTASDFHSWRRSVWMALNVRNKLGFIDGTIVKPPLDHRDYGAWSRCNDIVSTWLMNSMSKKIGQSLLFIPTAEGIWKNLLSRFKQDDAPRVYDIEQRLSKIEQGSMDISAYYTELQTLWEEHKNYVDLPVCTCGRCECDAAVKWERLQQRSHVTKFLMGLNESYEQTRRHILMLKPIRTIEEAFNIVTQDERQKAIRPTPKVDNVAFQTVSYNSGDPYMENMENRFIAAYNTARPAQKPLCTNCGKVGHTVQKCYKIIGYPPGYKAATSYRQPQIQTQPRMQMPQQFQPRMQQPVAAQMQTNMPNTGPMQMIPYANQMQMVPYSNSMQMANAAYAEQGSFVPMMPHVTSGGNNLNLQDLSQDQIQHLISQFNAQVRVQEPAATSINTSSPTATITEHGLMAQTSTSESMPVDDDLPADDNNASTSNSASSASSIPPLPSTVNTQNTDALDIDTNSVPIARPKKNAKAPAYLSEYHCNSVPFLSSLSPTTSTSIETPSSSIPPKKITTPYPMSTAISYDKLTPLFHSYICAYNVETEPKTFAQAMKSEKWTRATNEELHALEQNKTWNVESLTEGKNVVGCKWVFTIKYNPDGSIERYKARLVAQGFTQQEGIDYMETFSPMAKFGGVKLLLGLAAATGWSLTQMDVSNAFLHGELDEEIYMSLPQGYTPPTGISLPSKPVCRLLKSLYGLKQASRQWYKRLSSVFLGANFIQSPADNTMFVKVSCTSIIVVLVYVDDLMIASNDSSAVENLKELLRSEFKIKDLGPARFFLGLEIARSSEEISVCQRKYAQNLLEDAGLSGCKPSSIPMDPNLHLTKEMGTLLPNATSYRELVGRLLYLCITRPDITFAVHTLSQFLSAPTDIHMQAAHKVLRYLKGNPGQGLMYSASSELCLNGFSDADWGTCKDSRRSVTGFCIYLGTSLITWKSKKQSVVSRSSTESEYRSLAQATCEIIWLQQLLKDLHVTMTCPAKLFCDNKSALHLATNPVFHERTKHIEIDCHTVRDQIKAGKLKTLHVPTGNQLADILTKPLHPDSVQSPIFSLLFRFTGTSPVLIVEAAEAWITSVAMSIVVDISRVSDSKVAQVGDIERLYELIAEDPNILDHFDQVSFCETPLHIPAEKGQTHFAMELMTLKPSLALKLNVLGFSPLHLALRNNHIRTVRGLVAINSSLVSIKGRGMITPLHHVARIGDAKLLSEFLFACPSSINDLTSKCETEDCNLQASSSSGETLMISFCCFLFTHQKRQPPTTSRAKMPNKISFLFTHQKSVKRKQPTTSRARMPTRSAEVWMPSEAMSIVVDVSRVSDSVAQDANLSRSSEDPNILDHFDKVSFCETPLHIAAEKGQTHFAMELMTLKPSLALKLNVSGFSPLHLALQNNHIRTVRGLVAINSSLVSIKGRGRITPLHHVARIGDAELLSEFLFACPSSINDLTSKCETVVHSSVKNHQCFAFKVLLGWIKRANRKEILDWKDEDGNTVFHIAALINQTEVMKLLRKTVKVKAKNLDGKTAMDILQTHQSPCFPVAKKLLRSAKERPFCGSTTTLAGYLSRNLSFIEKRNSLLGLSNLSMTKDRSINASDPRNAILVVAILIVTATYQAGLSPPGGFWQDTNDGRYGHMAGQMTMPFIYAFFFIGLNGFAFVSSLYVIIIITIGLPKWKLLYGSVAALSIAALASYSTIFPSSYDANSYLSVLTFLCAYISIICIMMFATFMAFIVDKHRRYQVDFPASCFSSSQEP</sequence>
<dbReference type="InterPro" id="IPR013103">
    <property type="entry name" value="RVT_2"/>
</dbReference>
<dbReference type="Pfam" id="PF12796">
    <property type="entry name" value="Ank_2"/>
    <property type="match status" value="2"/>
</dbReference>
<dbReference type="PANTHER" id="PTHR24128:SF107">
    <property type="entry name" value="PGG DOMAIN-CONTAINING PROTEIN"/>
    <property type="match status" value="1"/>
</dbReference>
<keyword evidence="2" id="KW-0479">Metal-binding</keyword>
<evidence type="ECO:0000313" key="7">
    <source>
        <dbReference type="Proteomes" id="UP000694251"/>
    </source>
</evidence>
<evidence type="ECO:0000259" key="5">
    <source>
        <dbReference type="PROSITE" id="PS50158"/>
    </source>
</evidence>
<protein>
    <submittedName>
        <fullName evidence="6">Ankyrin repeat-containing domain</fullName>
    </submittedName>
</protein>
<dbReference type="InterPro" id="IPR029472">
    <property type="entry name" value="Copia-like_N"/>
</dbReference>
<feature type="transmembrane region" description="Helical" evidence="4">
    <location>
        <begin position="1740"/>
        <end position="1764"/>
    </location>
</feature>
<dbReference type="PANTHER" id="PTHR24128">
    <property type="entry name" value="HOMEOBOX PROTEIN WARIAI"/>
    <property type="match status" value="1"/>
</dbReference>
<dbReference type="PROSITE" id="PS50158">
    <property type="entry name" value="ZF_CCHC"/>
    <property type="match status" value="1"/>
</dbReference>
<dbReference type="Pfam" id="PF07727">
    <property type="entry name" value="RVT_2"/>
    <property type="match status" value="1"/>
</dbReference>
<dbReference type="GO" id="GO:0008270">
    <property type="term" value="F:zinc ion binding"/>
    <property type="evidence" value="ECO:0007669"/>
    <property type="project" value="UniProtKB-KW"/>
</dbReference>
<keyword evidence="7" id="KW-1185">Reference proteome</keyword>
<dbReference type="SMART" id="SM00248">
    <property type="entry name" value="ANK"/>
    <property type="match status" value="7"/>
</dbReference>
<dbReference type="CDD" id="cd09272">
    <property type="entry name" value="RNase_HI_RT_Ty1"/>
    <property type="match status" value="1"/>
</dbReference>
<proteinExistence type="predicted"/>
<evidence type="ECO:0000313" key="6">
    <source>
        <dbReference type="EMBL" id="KAG7620047.1"/>
    </source>
</evidence>
<feature type="repeat" description="ANK" evidence="1">
    <location>
        <begin position="1416"/>
        <end position="1443"/>
    </location>
</feature>